<reference evidence="2 3" key="1">
    <citation type="journal article" date="2016" name="Nat. Commun.">
        <title>Thousands of microbial genomes shed light on interconnected biogeochemical processes in an aquifer system.</title>
        <authorList>
            <person name="Anantharaman K."/>
            <person name="Brown C.T."/>
            <person name="Hug L.A."/>
            <person name="Sharon I."/>
            <person name="Castelle C.J."/>
            <person name="Probst A.J."/>
            <person name="Thomas B.C."/>
            <person name="Singh A."/>
            <person name="Wilkins M.J."/>
            <person name="Karaoz U."/>
            <person name="Brodie E.L."/>
            <person name="Williams K.H."/>
            <person name="Hubbard S.S."/>
            <person name="Banfield J.F."/>
        </authorList>
    </citation>
    <scope>NUCLEOTIDE SEQUENCE [LARGE SCALE GENOMIC DNA]</scope>
    <source>
        <strain evidence="3">RIFCSPLOWO2_12_FULL_64_10</strain>
    </source>
</reference>
<evidence type="ECO:0000259" key="1">
    <source>
        <dbReference type="Pfam" id="PF07796"/>
    </source>
</evidence>
<dbReference type="EMBL" id="MFKF01000284">
    <property type="protein sequence ID" value="OGG46791.1"/>
    <property type="molecule type" value="Genomic_DNA"/>
</dbReference>
<organism evidence="2 3">
    <name type="scientific">Handelsmanbacteria sp. (strain RIFCSPLOWO2_12_FULL_64_10)</name>
    <dbReference type="NCBI Taxonomy" id="1817868"/>
    <lineage>
        <taxon>Bacteria</taxon>
        <taxon>Candidatus Handelsmaniibacteriota</taxon>
    </lineage>
</organism>
<evidence type="ECO:0000313" key="3">
    <source>
        <dbReference type="Proteomes" id="UP000178606"/>
    </source>
</evidence>
<sequence length="252" mass="29426">MRLKLISCEVFLREFSFFAAQSRHLIDAVFHPFGLHDTPHLLREEAQKAIDATPPGRYDYILIGYGLCSRGTAGLVAREVPLVIPRAHDCITLFLGSKERYIHEFTGHPGTYYYSSGWVERKDGVTQQGHVRMLKEEERKQRYEDYVRRYGEDNAKYLIEMETEWLNSYRRAAFINVDHLGDPDAYRDFAGRMCQKYGWEYAEIQGNSSLIRRFLDGYWDDADFLMVKPGQRIEDAHDPGIIRVEEIRVSET</sequence>
<dbReference type="Pfam" id="PF07796">
    <property type="entry name" value="DUF1638"/>
    <property type="match status" value="1"/>
</dbReference>
<evidence type="ECO:0000313" key="2">
    <source>
        <dbReference type="EMBL" id="OGG46791.1"/>
    </source>
</evidence>
<gene>
    <name evidence="2" type="ORF">A3F84_23310</name>
</gene>
<dbReference type="Proteomes" id="UP000178606">
    <property type="component" value="Unassembled WGS sequence"/>
</dbReference>
<dbReference type="InterPro" id="IPR012437">
    <property type="entry name" value="DUF1638"/>
</dbReference>
<comment type="caution">
    <text evidence="2">The sequence shown here is derived from an EMBL/GenBank/DDBJ whole genome shotgun (WGS) entry which is preliminary data.</text>
</comment>
<name>A0A1F6CCR9_HANXR</name>
<protein>
    <recommendedName>
        <fullName evidence="1">DUF1638 domain-containing protein</fullName>
    </recommendedName>
</protein>
<accession>A0A1F6CCR9</accession>
<feature type="domain" description="DUF1638" evidence="1">
    <location>
        <begin position="32"/>
        <end position="214"/>
    </location>
</feature>
<dbReference type="AlphaFoldDB" id="A0A1F6CCR9"/>
<proteinExistence type="predicted"/>